<dbReference type="Pfam" id="PF00092">
    <property type="entry name" value="VWA"/>
    <property type="match status" value="1"/>
</dbReference>
<evidence type="ECO:0000256" key="1">
    <source>
        <dbReference type="SAM" id="MobiDB-lite"/>
    </source>
</evidence>
<evidence type="ECO:0000313" key="4">
    <source>
        <dbReference type="EMBL" id="SNV71040.1"/>
    </source>
</evidence>
<keyword evidence="2" id="KW-0732">Signal</keyword>
<dbReference type="SMART" id="SM00327">
    <property type="entry name" value="VWA"/>
    <property type="match status" value="1"/>
</dbReference>
<gene>
    <name evidence="4" type="ORF">SAMEA44547418_01408</name>
</gene>
<protein>
    <submittedName>
        <fullName evidence="4">von Willebrand factor type A domain</fullName>
    </submittedName>
</protein>
<evidence type="ECO:0000313" key="5">
    <source>
        <dbReference type="Proteomes" id="UP000214973"/>
    </source>
</evidence>
<feature type="signal peptide" evidence="2">
    <location>
        <begin position="1"/>
        <end position="21"/>
    </location>
</feature>
<reference evidence="4 5" key="1">
    <citation type="submission" date="2017-06" db="EMBL/GenBank/DDBJ databases">
        <authorList>
            <consortium name="Pathogen Informatics"/>
        </authorList>
    </citation>
    <scope>NUCLEOTIDE SEQUENCE [LARGE SCALE GENOMIC DNA]</scope>
    <source>
        <strain evidence="4 5">NCTC12018</strain>
    </source>
</reference>
<dbReference type="InterPro" id="IPR036465">
    <property type="entry name" value="vWFA_dom_sf"/>
</dbReference>
<dbReference type="Gene3D" id="3.40.50.410">
    <property type="entry name" value="von Willebrand factor, type A domain"/>
    <property type="match status" value="1"/>
</dbReference>
<accession>A0A239ZJH9</accession>
<feature type="domain" description="VWFA" evidence="3">
    <location>
        <begin position="164"/>
        <end position="373"/>
    </location>
</feature>
<keyword evidence="5" id="KW-1185">Reference proteome</keyword>
<organism evidence="4 5">
    <name type="scientific">Veillonella rodentium</name>
    <dbReference type="NCBI Taxonomy" id="248315"/>
    <lineage>
        <taxon>Bacteria</taxon>
        <taxon>Bacillati</taxon>
        <taxon>Bacillota</taxon>
        <taxon>Negativicutes</taxon>
        <taxon>Veillonellales</taxon>
        <taxon>Veillonellaceae</taxon>
        <taxon>Veillonella</taxon>
    </lineage>
</organism>
<evidence type="ECO:0000259" key="3">
    <source>
        <dbReference type="PROSITE" id="PS50234"/>
    </source>
</evidence>
<dbReference type="Proteomes" id="UP000214973">
    <property type="component" value="Chromosome 1"/>
</dbReference>
<dbReference type="KEGG" id="vrm:44547418_01408"/>
<sequence>MSKLRSKLFIVMMSAMLLVTAAGCGSDNMIGNMLSSMSEDEAQRGKGINSDLKDPVYTYEAVVNAAPGVVHQRKVPYGFYSQKGGDDEYEIWSSHVIKQFKDVKPVPDDASEAEINRLFNQILYVSALDYEPVEELDRYAYLVFQKDRIHPFTKQPIKENAQLNLEIVLDASGSMVNEIKGQSMMDIAKNSINEILATLPDNANVGLRVFGHLGDNTAEKRTESCGANELLQPITKLDREKIKSSMTPIQPTGWTSVAKSIEKGASDLSQFTGEKDVNILYIITDGIETCDGDPVAEAEKLKGGKTNVILGIIGLNVDANQDALLRQIAEAGGGYYASANEADTLTSELYRIHELANAQYEWQTLNDEVLNRLKASHASGRLYNGFLAGQALSERINIGSTIECLQSDDLKIIKPFGNVYKALDKKAGERQKIIEKLLEDKLAEVEKADAEYIKSVAGRKGETVAYMPSTSRVDKFSRYYIKREERPDTTAAQQKDGQKLEEKRQPDK</sequence>
<dbReference type="RefSeq" id="WP_095066304.1">
    <property type="nucleotide sequence ID" value="NZ_LT906470.1"/>
</dbReference>
<proteinExistence type="predicted"/>
<feature type="compositionally biased region" description="Basic and acidic residues" evidence="1">
    <location>
        <begin position="496"/>
        <end position="508"/>
    </location>
</feature>
<dbReference type="InterPro" id="IPR002035">
    <property type="entry name" value="VWF_A"/>
</dbReference>
<dbReference type="PROSITE" id="PS51257">
    <property type="entry name" value="PROKAR_LIPOPROTEIN"/>
    <property type="match status" value="1"/>
</dbReference>
<dbReference type="EMBL" id="LT906470">
    <property type="protein sequence ID" value="SNV71040.1"/>
    <property type="molecule type" value="Genomic_DNA"/>
</dbReference>
<evidence type="ECO:0000256" key="2">
    <source>
        <dbReference type="SAM" id="SignalP"/>
    </source>
</evidence>
<feature type="chain" id="PRO_5013212581" evidence="2">
    <location>
        <begin position="22"/>
        <end position="508"/>
    </location>
</feature>
<dbReference type="PROSITE" id="PS50234">
    <property type="entry name" value="VWFA"/>
    <property type="match status" value="1"/>
</dbReference>
<dbReference type="AlphaFoldDB" id="A0A239ZJH9"/>
<dbReference type="SUPFAM" id="SSF53300">
    <property type="entry name" value="vWA-like"/>
    <property type="match status" value="1"/>
</dbReference>
<feature type="region of interest" description="Disordered" evidence="1">
    <location>
        <begin position="484"/>
        <end position="508"/>
    </location>
</feature>
<name>A0A239ZJH9_9FIRM</name>